<dbReference type="SUPFAM" id="SSF52833">
    <property type="entry name" value="Thioredoxin-like"/>
    <property type="match status" value="1"/>
</dbReference>
<dbReference type="KEGG" id="tav:G4V39_04285"/>
<dbReference type="AlphaFoldDB" id="A0A6G7PV32"/>
<dbReference type="Proteomes" id="UP000502179">
    <property type="component" value="Chromosome"/>
</dbReference>
<reference evidence="1 2" key="1">
    <citation type="submission" date="2020-02" db="EMBL/GenBank/DDBJ databases">
        <title>Genome analysis of Thermosulfuriphilus ammonigenes ST65T, an anaerobic thermophilic chemolithoautotrophic bacterium isolated from a deep-sea hydrothermal vent.</title>
        <authorList>
            <person name="Slobodkina G."/>
            <person name="Allioux M."/>
            <person name="Merkel A."/>
            <person name="Alain K."/>
            <person name="Jebbar M."/>
            <person name="Slobodkin A."/>
        </authorList>
    </citation>
    <scope>NUCLEOTIDE SEQUENCE [LARGE SCALE GENOMIC DNA]</scope>
    <source>
        <strain evidence="1 2">ST65</strain>
    </source>
</reference>
<gene>
    <name evidence="1" type="ORF">G4V39_04285</name>
</gene>
<dbReference type="InterPro" id="IPR036249">
    <property type="entry name" value="Thioredoxin-like_sf"/>
</dbReference>
<keyword evidence="2" id="KW-1185">Reference proteome</keyword>
<evidence type="ECO:0000313" key="1">
    <source>
        <dbReference type="EMBL" id="QIJ71544.1"/>
    </source>
</evidence>
<dbReference type="EMBL" id="CP048877">
    <property type="protein sequence ID" value="QIJ71544.1"/>
    <property type="molecule type" value="Genomic_DNA"/>
</dbReference>
<protein>
    <submittedName>
        <fullName evidence="1">Uncharacterized protein</fullName>
    </submittedName>
</protein>
<accession>A0A6G7PV32</accession>
<name>A0A6G7PV32_9BACT</name>
<sequence length="100" mass="11034">MILFTKEDCRLCQTIKHLFDLEALGIREEKLTGDNAEALAELAWYGLVEAAQKRLPILVLDDGKALTAFEDIITYLAAKTPLRSSTPAHLDGCEDGACRL</sequence>
<dbReference type="RefSeq" id="WP_166031763.1">
    <property type="nucleotide sequence ID" value="NZ_CP048877.1"/>
</dbReference>
<proteinExistence type="predicted"/>
<evidence type="ECO:0000313" key="2">
    <source>
        <dbReference type="Proteomes" id="UP000502179"/>
    </source>
</evidence>
<organism evidence="1 2">
    <name type="scientific">Thermosulfuriphilus ammonigenes</name>
    <dbReference type="NCBI Taxonomy" id="1936021"/>
    <lineage>
        <taxon>Bacteria</taxon>
        <taxon>Pseudomonadati</taxon>
        <taxon>Thermodesulfobacteriota</taxon>
        <taxon>Thermodesulfobacteria</taxon>
        <taxon>Thermodesulfobacteriales</taxon>
        <taxon>Thermodesulfobacteriaceae</taxon>
        <taxon>Thermosulfuriphilus</taxon>
    </lineage>
</organism>